<comment type="catalytic activity">
    <reaction evidence="8">
        <text>an acyl-CoA + a 1,2-diacyl-sn-glycerol = a triacyl-sn-glycerol + CoA</text>
        <dbReference type="Rhea" id="RHEA:10868"/>
        <dbReference type="ChEBI" id="CHEBI:17815"/>
        <dbReference type="ChEBI" id="CHEBI:57287"/>
        <dbReference type="ChEBI" id="CHEBI:58342"/>
        <dbReference type="ChEBI" id="CHEBI:64615"/>
        <dbReference type="EC" id="2.3.1.20"/>
    </reaction>
</comment>
<dbReference type="InterPro" id="IPR029058">
    <property type="entry name" value="AB_hydrolase_fold"/>
</dbReference>
<comment type="catalytic activity">
    <reaction evidence="1">
        <text>2 alpha,alpha'-trehalose 6-mycolate = alpha,alpha'-trehalose 6,6'-bismycolate + alpha,alpha-trehalose</text>
        <dbReference type="Rhea" id="RHEA:23472"/>
        <dbReference type="ChEBI" id="CHEBI:16551"/>
        <dbReference type="ChEBI" id="CHEBI:18195"/>
        <dbReference type="ChEBI" id="CHEBI:18234"/>
        <dbReference type="EC" id="2.3.1.122"/>
    </reaction>
</comment>
<evidence type="ECO:0000313" key="11">
    <source>
        <dbReference type="Proteomes" id="UP000632454"/>
    </source>
</evidence>
<dbReference type="Proteomes" id="UP000632454">
    <property type="component" value="Unassembled WGS sequence"/>
</dbReference>
<dbReference type="PANTHER" id="PTHR48098">
    <property type="entry name" value="ENTEROCHELIN ESTERASE-RELATED"/>
    <property type="match status" value="1"/>
</dbReference>
<accession>A0ABQ1UZA9</accession>
<gene>
    <name evidence="10" type="ORF">GCM10007298_29200</name>
</gene>
<keyword evidence="6" id="KW-0012">Acyltransferase</keyword>
<comment type="caution">
    <text evidence="10">The sequence shown here is derived from an EMBL/GenBank/DDBJ whole genome shotgun (WGS) entry which is preliminary data.</text>
</comment>
<dbReference type="InterPro" id="IPR000801">
    <property type="entry name" value="Esterase-like"/>
</dbReference>
<dbReference type="InterPro" id="IPR006311">
    <property type="entry name" value="TAT_signal"/>
</dbReference>
<dbReference type="PROSITE" id="PS51318">
    <property type="entry name" value="TAT"/>
    <property type="match status" value="1"/>
</dbReference>
<evidence type="ECO:0000313" key="10">
    <source>
        <dbReference type="EMBL" id="GGF31511.1"/>
    </source>
</evidence>
<feature type="signal peptide" evidence="9">
    <location>
        <begin position="1"/>
        <end position="36"/>
    </location>
</feature>
<dbReference type="SUPFAM" id="SSF53474">
    <property type="entry name" value="alpha/beta-Hydrolases"/>
    <property type="match status" value="1"/>
</dbReference>
<evidence type="ECO:0000256" key="4">
    <source>
        <dbReference type="ARBA" id="ARBA00013244"/>
    </source>
</evidence>
<dbReference type="EC" id="2.3.1.122" evidence="3"/>
<evidence type="ECO:0000256" key="7">
    <source>
        <dbReference type="ARBA" id="ARBA00032572"/>
    </source>
</evidence>
<evidence type="ECO:0000256" key="5">
    <source>
        <dbReference type="ARBA" id="ARBA00022679"/>
    </source>
</evidence>
<evidence type="ECO:0000256" key="8">
    <source>
        <dbReference type="ARBA" id="ARBA00048109"/>
    </source>
</evidence>
<dbReference type="Gene3D" id="3.40.50.1820">
    <property type="entry name" value="alpha/beta hydrolase"/>
    <property type="match status" value="1"/>
</dbReference>
<keyword evidence="5" id="KW-0808">Transferase</keyword>
<reference evidence="11" key="1">
    <citation type="journal article" date="2019" name="Int. J. Syst. Evol. Microbiol.">
        <title>The Global Catalogue of Microorganisms (GCM) 10K type strain sequencing project: providing services to taxonomists for standard genome sequencing and annotation.</title>
        <authorList>
            <consortium name="The Broad Institute Genomics Platform"/>
            <consortium name="The Broad Institute Genome Sequencing Center for Infectious Disease"/>
            <person name="Wu L."/>
            <person name="Ma J."/>
        </authorList>
    </citation>
    <scope>NUCLEOTIDE SEQUENCE [LARGE SCALE GENOMIC DNA]</scope>
    <source>
        <strain evidence="11">CCM 7855</strain>
    </source>
</reference>
<proteinExistence type="inferred from homology"/>
<evidence type="ECO:0000256" key="3">
    <source>
        <dbReference type="ARBA" id="ARBA00012820"/>
    </source>
</evidence>
<dbReference type="EC" id="2.3.1.20" evidence="4"/>
<name>A0ABQ1UZA9_9NOCA</name>
<feature type="chain" id="PRO_5045472544" description="Acyl-CoA:diacylglycerol acyltransferase" evidence="9">
    <location>
        <begin position="37"/>
        <end position="346"/>
    </location>
</feature>
<comment type="similarity">
    <text evidence="2">Belongs to the mycobacterial A85 antigen family.</text>
</comment>
<dbReference type="InterPro" id="IPR050583">
    <property type="entry name" value="Mycobacterial_A85_antigen"/>
</dbReference>
<dbReference type="Pfam" id="PF00756">
    <property type="entry name" value="Esterase"/>
    <property type="match status" value="1"/>
</dbReference>
<organism evidence="10 11">
    <name type="scientific">Williamsia phyllosphaerae</name>
    <dbReference type="NCBI Taxonomy" id="885042"/>
    <lineage>
        <taxon>Bacteria</taxon>
        <taxon>Bacillati</taxon>
        <taxon>Actinomycetota</taxon>
        <taxon>Actinomycetes</taxon>
        <taxon>Mycobacteriales</taxon>
        <taxon>Nocardiaceae</taxon>
        <taxon>Williamsia</taxon>
    </lineage>
</organism>
<dbReference type="EMBL" id="BMCS01000002">
    <property type="protein sequence ID" value="GGF31511.1"/>
    <property type="molecule type" value="Genomic_DNA"/>
</dbReference>
<evidence type="ECO:0000256" key="1">
    <source>
        <dbReference type="ARBA" id="ARBA00000697"/>
    </source>
</evidence>
<evidence type="ECO:0000256" key="6">
    <source>
        <dbReference type="ARBA" id="ARBA00023315"/>
    </source>
</evidence>
<evidence type="ECO:0000256" key="2">
    <source>
        <dbReference type="ARBA" id="ARBA00005874"/>
    </source>
</evidence>
<evidence type="ECO:0000256" key="9">
    <source>
        <dbReference type="SAM" id="SignalP"/>
    </source>
</evidence>
<sequence>MSHRTPVARVRTALLTAAAAAAVVMAGTVVVPTATAAPLPVPGATSPDGSKLVSVTKTGDRQLNIEVRSAAMNKVIPLSVILPKDRSAPRPTLYLLNGAGGGEDAATWERQTDVVKFFSDKNVNVITPNAGAYSYYTDWERTDKVLGKPLWSTFLGKELPTIIDQAFSTTGRNAIAGISSSASSVLNLAVEHPGLYRAVGAYSGCAASSSPAGQAYVRLVVESRGGANVTNMWGRYPGPNWSAHDALVTAPKLRGTSLYISSGSGLPGKYDNQADLRPGADLGSQIILGGPIEAATNACTHQLAERLGQLKIPATFHFPDGGTHSWGYWEDELHRSWPQLGRAIGA</sequence>
<dbReference type="PANTHER" id="PTHR48098:SF1">
    <property type="entry name" value="DIACYLGLYCEROL ACYLTRANSFERASE_MYCOLYLTRANSFERASE AG85A"/>
    <property type="match status" value="1"/>
</dbReference>
<keyword evidence="9" id="KW-0732">Signal</keyword>
<keyword evidence="11" id="KW-1185">Reference proteome</keyword>
<protein>
    <recommendedName>
        <fullName evidence="7">Acyl-CoA:diacylglycerol acyltransferase</fullName>
        <ecNumber evidence="3">2.3.1.122</ecNumber>
        <ecNumber evidence="4">2.3.1.20</ecNumber>
    </recommendedName>
</protein>